<keyword evidence="2" id="KW-1185">Reference proteome</keyword>
<dbReference type="EMBL" id="CABFNP030000459">
    <property type="protein sequence ID" value="CAI6022333.1"/>
    <property type="molecule type" value="Genomic_DNA"/>
</dbReference>
<evidence type="ECO:0000313" key="2">
    <source>
        <dbReference type="Proteomes" id="UP001160390"/>
    </source>
</evidence>
<dbReference type="AlphaFoldDB" id="A0AA35LPN8"/>
<organism evidence="1 2">
    <name type="scientific">Clonostachys chloroleuca</name>
    <dbReference type="NCBI Taxonomy" id="1926264"/>
    <lineage>
        <taxon>Eukaryota</taxon>
        <taxon>Fungi</taxon>
        <taxon>Dikarya</taxon>
        <taxon>Ascomycota</taxon>
        <taxon>Pezizomycotina</taxon>
        <taxon>Sordariomycetes</taxon>
        <taxon>Hypocreomycetidae</taxon>
        <taxon>Hypocreales</taxon>
        <taxon>Bionectriaceae</taxon>
        <taxon>Clonostachys</taxon>
    </lineage>
</organism>
<dbReference type="PANTHER" id="PTHR35606:SF4">
    <property type="entry name" value="CELLULOSE-BINDING FAMILY II PROTEIN"/>
    <property type="match status" value="1"/>
</dbReference>
<sequence>MMREILDWTGVYHRATKIVAQSLGKKQAAPPHPLTLTWSDDEKIFRVHVQDDADPSGKPDGYLNIKEPSENIKLDAEWTILRSWMAGSQDRKTRNRLLRTKDYYIAVLGWIQTGKSSVTLTQLISSYLSITLEVIFFFFFTMRVSSISLIAALAGSSTALYLKSTPDGTIEASSRAVKRQNESGWNPPSNLAAPLKEVWDHVSSTYNGGNIFAFKNYGWDQIMANNGQINYCVRWESTQTVSEALRTQIEAKAQEAYDDWFTWVYGYNGFPFSNIKVKVVGWAVSDKSLLQGSTEGIQVYTDKDSEGIPQCAPACGRFFHQDGDYSGCSAGADNHYDQSLWISEDFGGGAGGDWGQRIQKSIFDREIQARPMTYMQHEMGHTFGMDDFYDWKPTGAGAFIMDEGLEIVDFDGWMFRNFWYELKQNRGW</sequence>
<gene>
    <name evidence="1" type="ORF">CCHLO57077_00013449</name>
</gene>
<proteinExistence type="predicted"/>
<dbReference type="PANTHER" id="PTHR35606">
    <property type="entry name" value="CELLULOSE-BINDING FAMILY II PROTEIN"/>
    <property type="match status" value="1"/>
</dbReference>
<accession>A0AA35LPN8</accession>
<evidence type="ECO:0000313" key="1">
    <source>
        <dbReference type="EMBL" id="CAI6022333.1"/>
    </source>
</evidence>
<comment type="caution">
    <text evidence="1">The sequence shown here is derived from an EMBL/GenBank/DDBJ whole genome shotgun (WGS) entry which is preliminary data.</text>
</comment>
<name>A0AA35LPN8_9HYPO</name>
<protein>
    <submittedName>
        <fullName evidence="1">Uncharacterized protein</fullName>
    </submittedName>
</protein>
<reference evidence="1" key="1">
    <citation type="submission" date="2023-01" db="EMBL/GenBank/DDBJ databases">
        <authorList>
            <person name="Piombo E."/>
        </authorList>
    </citation>
    <scope>NUCLEOTIDE SEQUENCE</scope>
</reference>
<dbReference type="Proteomes" id="UP001160390">
    <property type="component" value="Unassembled WGS sequence"/>
</dbReference>